<dbReference type="EMBL" id="JBHTGP010000003">
    <property type="protein sequence ID" value="MFD0684450.1"/>
    <property type="molecule type" value="Genomic_DNA"/>
</dbReference>
<dbReference type="PANTHER" id="PTHR11066">
    <property type="entry name" value="ACYL-COA THIOESTERASE"/>
    <property type="match status" value="1"/>
</dbReference>
<accession>A0ABW2XJ77</accession>
<evidence type="ECO:0000256" key="2">
    <source>
        <dbReference type="ARBA" id="ARBA00022801"/>
    </source>
</evidence>
<evidence type="ECO:0000313" key="7">
    <source>
        <dbReference type="Proteomes" id="UP001597063"/>
    </source>
</evidence>
<keyword evidence="2" id="KW-0378">Hydrolase</keyword>
<evidence type="ECO:0000259" key="5">
    <source>
        <dbReference type="Pfam" id="PF20789"/>
    </source>
</evidence>
<keyword evidence="7" id="KW-1185">Reference proteome</keyword>
<dbReference type="RefSeq" id="WP_207400373.1">
    <property type="nucleotide sequence ID" value="NZ_CAACUY010000364.1"/>
</dbReference>
<dbReference type="CDD" id="cd03445">
    <property type="entry name" value="Thioesterase_II_repeat2"/>
    <property type="match status" value="1"/>
</dbReference>
<dbReference type="Pfam" id="PF13622">
    <property type="entry name" value="4HBT_3"/>
    <property type="match status" value="1"/>
</dbReference>
<feature type="domain" description="Acyl-CoA thioesterase-like N-terminal HotDog" evidence="4">
    <location>
        <begin position="43"/>
        <end position="114"/>
    </location>
</feature>
<name>A0ABW2XJ77_9ACTN</name>
<evidence type="ECO:0000256" key="3">
    <source>
        <dbReference type="SAM" id="MobiDB-lite"/>
    </source>
</evidence>
<organism evidence="6 7">
    <name type="scientific">Actinomadura fibrosa</name>
    <dbReference type="NCBI Taxonomy" id="111802"/>
    <lineage>
        <taxon>Bacteria</taxon>
        <taxon>Bacillati</taxon>
        <taxon>Actinomycetota</taxon>
        <taxon>Actinomycetes</taxon>
        <taxon>Streptosporangiales</taxon>
        <taxon>Thermomonosporaceae</taxon>
        <taxon>Actinomadura</taxon>
    </lineage>
</organism>
<comment type="similarity">
    <text evidence="1">Belongs to the C/M/P thioester hydrolase family.</text>
</comment>
<dbReference type="InterPro" id="IPR049450">
    <property type="entry name" value="ACOT8-like_C"/>
</dbReference>
<gene>
    <name evidence="6" type="ORF">ACFQZM_08090</name>
</gene>
<evidence type="ECO:0000259" key="4">
    <source>
        <dbReference type="Pfam" id="PF13622"/>
    </source>
</evidence>
<feature type="domain" description="Acyl-CoA thioesterase-like C-terminal" evidence="5">
    <location>
        <begin position="149"/>
        <end position="277"/>
    </location>
</feature>
<proteinExistence type="inferred from homology"/>
<dbReference type="InterPro" id="IPR049449">
    <property type="entry name" value="TesB_ACOT8-like_N"/>
</dbReference>
<dbReference type="InterPro" id="IPR029069">
    <property type="entry name" value="HotDog_dom_sf"/>
</dbReference>
<comment type="caution">
    <text evidence="6">The sequence shown here is derived from an EMBL/GenBank/DDBJ whole genome shotgun (WGS) entry which is preliminary data.</text>
</comment>
<dbReference type="SUPFAM" id="SSF54637">
    <property type="entry name" value="Thioesterase/thiol ester dehydrase-isomerase"/>
    <property type="match status" value="2"/>
</dbReference>
<feature type="compositionally biased region" description="Low complexity" evidence="3">
    <location>
        <begin position="17"/>
        <end position="29"/>
    </location>
</feature>
<dbReference type="Proteomes" id="UP001597063">
    <property type="component" value="Unassembled WGS sequence"/>
</dbReference>
<feature type="region of interest" description="Disordered" evidence="3">
    <location>
        <begin position="123"/>
        <end position="143"/>
    </location>
</feature>
<dbReference type="InterPro" id="IPR042171">
    <property type="entry name" value="Acyl-CoA_hotdog"/>
</dbReference>
<dbReference type="Gene3D" id="2.40.160.210">
    <property type="entry name" value="Acyl-CoA thioesterase, double hotdog domain"/>
    <property type="match status" value="1"/>
</dbReference>
<dbReference type="CDD" id="cd03444">
    <property type="entry name" value="Thioesterase_II_repeat1"/>
    <property type="match status" value="1"/>
</dbReference>
<reference evidence="7" key="1">
    <citation type="journal article" date="2019" name="Int. J. Syst. Evol. Microbiol.">
        <title>The Global Catalogue of Microorganisms (GCM) 10K type strain sequencing project: providing services to taxonomists for standard genome sequencing and annotation.</title>
        <authorList>
            <consortium name="The Broad Institute Genomics Platform"/>
            <consortium name="The Broad Institute Genome Sequencing Center for Infectious Disease"/>
            <person name="Wu L."/>
            <person name="Ma J."/>
        </authorList>
    </citation>
    <scope>NUCLEOTIDE SEQUENCE [LARGE SCALE GENOMIC DNA]</scope>
    <source>
        <strain evidence="7">JCM 9371</strain>
    </source>
</reference>
<dbReference type="Pfam" id="PF20789">
    <property type="entry name" value="4HBT_3C"/>
    <property type="match status" value="1"/>
</dbReference>
<feature type="region of interest" description="Disordered" evidence="3">
    <location>
        <begin position="17"/>
        <end position="38"/>
    </location>
</feature>
<sequence>MTASTLERMIAIFDVEPAGPAAPSGTPPARFAGDSDGGGRRVVDGSQILAQSLVAAGKALPGRTVRTAHALFAAVADPAEPIEFAVAPVRAGRSFASAAVTAAQGGRVRATCTVLLDRPGPDVIRHDRWTGPPVQGPEAAHPVDMPLAGRTVRIEDVEDYGSPDEVGPPVIDAWLRYDAVPDRDDLRRALLAHFTGHLSISAAMRAHAGIGTSQAHHTVSTAVLGIGVAFHEPVRWDGWIRYHHESTYAGAGMAHVRGQVLTGDGRLLASFTQDAMIRAFEGAEPAASIAAGSRL</sequence>
<protein>
    <submittedName>
        <fullName evidence="6">Acyl-CoA thioesterase</fullName>
    </submittedName>
</protein>
<evidence type="ECO:0000256" key="1">
    <source>
        <dbReference type="ARBA" id="ARBA00006538"/>
    </source>
</evidence>
<dbReference type="PANTHER" id="PTHR11066:SF34">
    <property type="entry name" value="ACYL-COENZYME A THIOESTERASE 8"/>
    <property type="match status" value="1"/>
</dbReference>
<dbReference type="InterPro" id="IPR003703">
    <property type="entry name" value="Acyl_CoA_thio"/>
</dbReference>
<evidence type="ECO:0000313" key="6">
    <source>
        <dbReference type="EMBL" id="MFD0684450.1"/>
    </source>
</evidence>